<comment type="caution">
    <text evidence="1">The sequence shown here is derived from an EMBL/GenBank/DDBJ whole genome shotgun (WGS) entry which is preliminary data.</text>
</comment>
<dbReference type="EMBL" id="QTJX01000002">
    <property type="protein sequence ID" value="RDY59371.1"/>
    <property type="molecule type" value="Genomic_DNA"/>
</dbReference>
<gene>
    <name evidence="1" type="ORF">DX873_08245</name>
</gene>
<accession>A0A371JPF5</accession>
<keyword evidence="2" id="KW-1185">Reference proteome</keyword>
<sequence>MKNIYRSLTFLMVFAGILSCEDEEKIPYLHAPELESGAYFRNISNGGLMNKLDFEGSSYSVTGELISKNVSDVSSIDFIASFVDNTVESETDDVNLVDPVVLESVDPSTLTTNSNGFPEKTFEATGDEVLLALGIDPANVEGGDAVVFSIVIKMANGTVFSSSNTGDSVRGELFFNSPLDYSSTIVCILSEVPAGDWVVEMEDSYPDGWQTSTENGGPGITVTLNTGDVFEVGLCSPFEQPSYDCTSELGSGSATVTIPPGITSADWYFPGDIYGEISYRIYAPSGNLVASYTASGPAQGGPISLNLCEE</sequence>
<protein>
    <submittedName>
        <fullName evidence="1">Uncharacterized protein</fullName>
    </submittedName>
</protein>
<dbReference type="RefSeq" id="WP_116183986.1">
    <property type="nucleotide sequence ID" value="NZ_QTJX01000002.1"/>
</dbReference>
<reference evidence="1 2" key="1">
    <citation type="submission" date="2018-08" db="EMBL/GenBank/DDBJ databases">
        <title>Muricauda nanhaiensis sp. nov., isolated from seawater of the South China Sea.</title>
        <authorList>
            <person name="Dang Y."/>
        </authorList>
    </citation>
    <scope>NUCLEOTIDE SEQUENCE [LARGE SCALE GENOMIC DNA]</scope>
    <source>
        <strain evidence="1 2">SM1704</strain>
    </source>
</reference>
<dbReference type="AlphaFoldDB" id="A0A371JPF5"/>
<dbReference type="OrthoDB" id="820612at2"/>
<organism evidence="1 2">
    <name type="scientific">Flagellimonas nanhaiensis</name>
    <dbReference type="NCBI Taxonomy" id="2292706"/>
    <lineage>
        <taxon>Bacteria</taxon>
        <taxon>Pseudomonadati</taxon>
        <taxon>Bacteroidota</taxon>
        <taxon>Flavobacteriia</taxon>
        <taxon>Flavobacteriales</taxon>
        <taxon>Flavobacteriaceae</taxon>
        <taxon>Flagellimonas</taxon>
    </lineage>
</organism>
<evidence type="ECO:0000313" key="1">
    <source>
        <dbReference type="EMBL" id="RDY59371.1"/>
    </source>
</evidence>
<name>A0A371JPF5_9FLAO</name>
<proteinExistence type="predicted"/>
<dbReference type="PROSITE" id="PS51257">
    <property type="entry name" value="PROKAR_LIPOPROTEIN"/>
    <property type="match status" value="1"/>
</dbReference>
<dbReference type="Proteomes" id="UP000261828">
    <property type="component" value="Unassembled WGS sequence"/>
</dbReference>
<evidence type="ECO:0000313" key="2">
    <source>
        <dbReference type="Proteomes" id="UP000261828"/>
    </source>
</evidence>